<dbReference type="InterPro" id="IPR010290">
    <property type="entry name" value="TM_effector"/>
</dbReference>
<keyword evidence="5 7" id="KW-1133">Transmembrane helix</keyword>
<evidence type="ECO:0000313" key="8">
    <source>
        <dbReference type="EMBL" id="EFH87665.1"/>
    </source>
</evidence>
<dbReference type="Gene3D" id="1.20.1250.20">
    <property type="entry name" value="MFS general substrate transporter like domains"/>
    <property type="match status" value="1"/>
</dbReference>
<keyword evidence="2" id="KW-0813">Transport</keyword>
<comment type="subcellular location">
    <subcellularLocation>
        <location evidence="1">Cell membrane</location>
        <topology evidence="1">Multi-pass membrane protein</topology>
    </subcellularLocation>
</comment>
<dbReference type="PANTHER" id="PTHR23513">
    <property type="entry name" value="INTEGRAL MEMBRANE EFFLUX PROTEIN-RELATED"/>
    <property type="match status" value="1"/>
</dbReference>
<accession>D6TQJ8</accession>
<dbReference type="GO" id="GO:0005886">
    <property type="term" value="C:plasma membrane"/>
    <property type="evidence" value="ECO:0007669"/>
    <property type="project" value="UniProtKB-SubCell"/>
</dbReference>
<dbReference type="Pfam" id="PF05977">
    <property type="entry name" value="MFS_3"/>
    <property type="match status" value="1"/>
</dbReference>
<proteinExistence type="predicted"/>
<evidence type="ECO:0000256" key="3">
    <source>
        <dbReference type="ARBA" id="ARBA00022475"/>
    </source>
</evidence>
<dbReference type="CDD" id="cd06173">
    <property type="entry name" value="MFS_MefA_like"/>
    <property type="match status" value="1"/>
</dbReference>
<feature type="transmembrane region" description="Helical" evidence="7">
    <location>
        <begin position="141"/>
        <end position="159"/>
    </location>
</feature>
<feature type="transmembrane region" description="Helical" evidence="7">
    <location>
        <begin position="429"/>
        <end position="447"/>
    </location>
</feature>
<sequence>MNDESQIGAIRADLRFAPILTPSLQISSIHAFIFPSRTFGAVSCQGGFVFSFFKFSVARSPLRSSAFLRLWLGLSISYVGDQFTTIALLWFVLQLTGSGVAISLVLLCFQLPGMLTGPLLGTMLDRWQPRLVMGIDNCTRALLIGALPVLSWLGILQLWHIYALALLAGALSPATGAGVRVILPHLVSEDELPRANALSSTSLQFASLLGPALAGIVVTQVGGAFALLIDAVSFLLMGLLVFSLPPIASHTLKEASLGKTKWLGGFDLIFRKKEILLLTSLSVIFFFSYGPLEAALPLYSERMLHAGAQGYGLLWTGFGVGALVGTLFTGFVAARVRPGMSQPLIAILWGGFLCPLMVVHSLPLALLCLALGACSWAPYMPIETALLQRLIPPAMRGQVFGARLALTTAAAPFGALIGGFLLQYLSPALVIGLSGIACVLAGVGGFLSPTMHSLGAKEEARPGE</sequence>
<dbReference type="eggNOG" id="COG2211">
    <property type="taxonomic scope" value="Bacteria"/>
</dbReference>
<dbReference type="InterPro" id="IPR036259">
    <property type="entry name" value="MFS_trans_sf"/>
</dbReference>
<feature type="transmembrane region" description="Helical" evidence="7">
    <location>
        <begin position="399"/>
        <end position="422"/>
    </location>
</feature>
<keyword evidence="9" id="KW-1185">Reference proteome</keyword>
<evidence type="ECO:0000313" key="9">
    <source>
        <dbReference type="Proteomes" id="UP000004508"/>
    </source>
</evidence>
<reference evidence="8 9" key="1">
    <citation type="journal article" date="2011" name="Stand. Genomic Sci.">
        <title>Non-contiguous finished genome sequence and contextual data of the filamentous soil bacterium Ktedonobacter racemifer type strain (SOSP1-21).</title>
        <authorList>
            <person name="Chang Y.J."/>
            <person name="Land M."/>
            <person name="Hauser L."/>
            <person name="Chertkov O."/>
            <person name="Del Rio T.G."/>
            <person name="Nolan M."/>
            <person name="Copeland A."/>
            <person name="Tice H."/>
            <person name="Cheng J.F."/>
            <person name="Lucas S."/>
            <person name="Han C."/>
            <person name="Goodwin L."/>
            <person name="Pitluck S."/>
            <person name="Ivanova N."/>
            <person name="Ovchinikova G."/>
            <person name="Pati A."/>
            <person name="Chen A."/>
            <person name="Palaniappan K."/>
            <person name="Mavromatis K."/>
            <person name="Liolios K."/>
            <person name="Brettin T."/>
            <person name="Fiebig A."/>
            <person name="Rohde M."/>
            <person name="Abt B."/>
            <person name="Goker M."/>
            <person name="Detter J.C."/>
            <person name="Woyke T."/>
            <person name="Bristow J."/>
            <person name="Eisen J.A."/>
            <person name="Markowitz V."/>
            <person name="Hugenholtz P."/>
            <person name="Kyrpides N.C."/>
            <person name="Klenk H.P."/>
            <person name="Lapidus A."/>
        </authorList>
    </citation>
    <scope>NUCLEOTIDE SEQUENCE [LARGE SCALE GENOMIC DNA]</scope>
    <source>
        <strain evidence="9">DSM 44963</strain>
    </source>
</reference>
<evidence type="ECO:0000256" key="6">
    <source>
        <dbReference type="ARBA" id="ARBA00023136"/>
    </source>
</evidence>
<evidence type="ECO:0000256" key="1">
    <source>
        <dbReference type="ARBA" id="ARBA00004651"/>
    </source>
</evidence>
<feature type="transmembrane region" description="Helical" evidence="7">
    <location>
        <begin position="346"/>
        <end position="379"/>
    </location>
</feature>
<evidence type="ECO:0000256" key="4">
    <source>
        <dbReference type="ARBA" id="ARBA00022692"/>
    </source>
</evidence>
<name>D6TQJ8_KTERA</name>
<protein>
    <submittedName>
        <fullName evidence="8">Major facilitator superfamily MFS_1</fullName>
    </submittedName>
</protein>
<evidence type="ECO:0000256" key="5">
    <source>
        <dbReference type="ARBA" id="ARBA00022989"/>
    </source>
</evidence>
<gene>
    <name evidence="8" type="ORF">Krac_9009</name>
</gene>
<dbReference type="InParanoid" id="D6TQJ8"/>
<evidence type="ECO:0000256" key="7">
    <source>
        <dbReference type="SAM" id="Phobius"/>
    </source>
</evidence>
<feature type="transmembrane region" description="Helical" evidence="7">
    <location>
        <begin position="70"/>
        <end position="93"/>
    </location>
</feature>
<evidence type="ECO:0000256" key="2">
    <source>
        <dbReference type="ARBA" id="ARBA00022448"/>
    </source>
</evidence>
<keyword evidence="4 7" id="KW-0812">Transmembrane</keyword>
<dbReference type="PANTHER" id="PTHR23513:SF9">
    <property type="entry name" value="ENTEROBACTIN EXPORTER ENTS"/>
    <property type="match status" value="1"/>
</dbReference>
<dbReference type="AlphaFoldDB" id="D6TQJ8"/>
<feature type="transmembrane region" description="Helical" evidence="7">
    <location>
        <begin position="99"/>
        <end position="120"/>
    </location>
</feature>
<dbReference type="RefSeq" id="WP_007913012.1">
    <property type="nucleotide sequence ID" value="NZ_ADVG01000002.1"/>
</dbReference>
<organism evidence="8 9">
    <name type="scientific">Ktedonobacter racemifer DSM 44963</name>
    <dbReference type="NCBI Taxonomy" id="485913"/>
    <lineage>
        <taxon>Bacteria</taxon>
        <taxon>Bacillati</taxon>
        <taxon>Chloroflexota</taxon>
        <taxon>Ktedonobacteria</taxon>
        <taxon>Ktedonobacterales</taxon>
        <taxon>Ktedonobacteraceae</taxon>
        <taxon>Ktedonobacter</taxon>
    </lineage>
</organism>
<feature type="transmembrane region" description="Helical" evidence="7">
    <location>
        <begin position="312"/>
        <end position="334"/>
    </location>
</feature>
<keyword evidence="6 7" id="KW-0472">Membrane</keyword>
<dbReference type="Proteomes" id="UP000004508">
    <property type="component" value="Unassembled WGS sequence"/>
</dbReference>
<dbReference type="EMBL" id="ADVG01000002">
    <property type="protein sequence ID" value="EFH87665.1"/>
    <property type="molecule type" value="Genomic_DNA"/>
</dbReference>
<dbReference type="SUPFAM" id="SSF103473">
    <property type="entry name" value="MFS general substrate transporter"/>
    <property type="match status" value="1"/>
</dbReference>
<feature type="transmembrane region" description="Helical" evidence="7">
    <location>
        <begin position="224"/>
        <end position="244"/>
    </location>
</feature>
<feature type="transmembrane region" description="Helical" evidence="7">
    <location>
        <begin position="275"/>
        <end position="292"/>
    </location>
</feature>
<dbReference type="STRING" id="485913.Krac_9009"/>
<comment type="caution">
    <text evidence="8">The sequence shown here is derived from an EMBL/GenBank/DDBJ whole genome shotgun (WGS) entry which is preliminary data.</text>
</comment>
<keyword evidence="3" id="KW-1003">Cell membrane</keyword>